<feature type="domain" description="HAT C-terminal dimerisation" evidence="1">
    <location>
        <begin position="137"/>
        <end position="190"/>
    </location>
</feature>
<dbReference type="EMBL" id="JARJCM010000124">
    <property type="protein sequence ID" value="KAJ7027451.1"/>
    <property type="molecule type" value="Genomic_DNA"/>
</dbReference>
<comment type="caution">
    <text evidence="2">The sequence shown here is derived from an EMBL/GenBank/DDBJ whole genome shotgun (WGS) entry which is preliminary data.</text>
</comment>
<dbReference type="InterPro" id="IPR012337">
    <property type="entry name" value="RNaseH-like_sf"/>
</dbReference>
<name>A0AAD6SGB2_9AGAR</name>
<dbReference type="Proteomes" id="UP001218188">
    <property type="component" value="Unassembled WGS sequence"/>
</dbReference>
<dbReference type="GO" id="GO:0046983">
    <property type="term" value="F:protein dimerization activity"/>
    <property type="evidence" value="ECO:0007669"/>
    <property type="project" value="InterPro"/>
</dbReference>
<reference evidence="2" key="1">
    <citation type="submission" date="2023-03" db="EMBL/GenBank/DDBJ databases">
        <title>Massive genome expansion in bonnet fungi (Mycena s.s.) driven by repeated elements and novel gene families across ecological guilds.</title>
        <authorList>
            <consortium name="Lawrence Berkeley National Laboratory"/>
            <person name="Harder C.B."/>
            <person name="Miyauchi S."/>
            <person name="Viragh M."/>
            <person name="Kuo A."/>
            <person name="Thoen E."/>
            <person name="Andreopoulos B."/>
            <person name="Lu D."/>
            <person name="Skrede I."/>
            <person name="Drula E."/>
            <person name="Henrissat B."/>
            <person name="Morin E."/>
            <person name="Kohler A."/>
            <person name="Barry K."/>
            <person name="LaButti K."/>
            <person name="Morin E."/>
            <person name="Salamov A."/>
            <person name="Lipzen A."/>
            <person name="Mereny Z."/>
            <person name="Hegedus B."/>
            <person name="Baldrian P."/>
            <person name="Stursova M."/>
            <person name="Weitz H."/>
            <person name="Taylor A."/>
            <person name="Grigoriev I.V."/>
            <person name="Nagy L.G."/>
            <person name="Martin F."/>
            <person name="Kauserud H."/>
        </authorList>
    </citation>
    <scope>NUCLEOTIDE SEQUENCE</scope>
    <source>
        <strain evidence="2">CBHHK200</strain>
    </source>
</reference>
<organism evidence="2 3">
    <name type="scientific">Mycena alexandri</name>
    <dbReference type="NCBI Taxonomy" id="1745969"/>
    <lineage>
        <taxon>Eukaryota</taxon>
        <taxon>Fungi</taxon>
        <taxon>Dikarya</taxon>
        <taxon>Basidiomycota</taxon>
        <taxon>Agaricomycotina</taxon>
        <taxon>Agaricomycetes</taxon>
        <taxon>Agaricomycetidae</taxon>
        <taxon>Agaricales</taxon>
        <taxon>Marasmiineae</taxon>
        <taxon>Mycenaceae</taxon>
        <taxon>Mycena</taxon>
    </lineage>
</organism>
<proteinExistence type="predicted"/>
<dbReference type="SUPFAM" id="SSF53098">
    <property type="entry name" value="Ribonuclease H-like"/>
    <property type="match status" value="1"/>
</dbReference>
<feature type="non-terminal residue" evidence="2">
    <location>
        <position position="202"/>
    </location>
</feature>
<evidence type="ECO:0000313" key="2">
    <source>
        <dbReference type="EMBL" id="KAJ7027451.1"/>
    </source>
</evidence>
<dbReference type="InterPro" id="IPR008906">
    <property type="entry name" value="HATC_C_dom"/>
</dbReference>
<protein>
    <recommendedName>
        <fullName evidence="1">HAT C-terminal dimerisation domain-containing protein</fullName>
    </recommendedName>
</protein>
<evidence type="ECO:0000313" key="3">
    <source>
        <dbReference type="Proteomes" id="UP001218188"/>
    </source>
</evidence>
<accession>A0AAD6SGB2</accession>
<gene>
    <name evidence="2" type="ORF">C8F04DRAFT_909330</name>
</gene>
<dbReference type="Pfam" id="PF05699">
    <property type="entry name" value="Dimer_Tnp_hAT"/>
    <property type="match status" value="1"/>
</dbReference>
<dbReference type="AlphaFoldDB" id="A0AAD6SGB2"/>
<sequence>AYRHATTAMSATRQPMLSTTHGVFRWLQSELKRAISELPKSADPALLDGLVAAHLKLSDYFTKFDESRYYSWATLLDPRLSYEGLRKDYADEPDLLEGLEKSKAALKTHFEKNYATNPATPPPALEETMLDSFGFSVRFSHTQRLCMLIYVVAGSAVAVERVFSGGRDTIGIRRASLKAETIEMLMFVKARLRLAREQAQKL</sequence>
<keyword evidence="3" id="KW-1185">Reference proteome</keyword>
<evidence type="ECO:0000259" key="1">
    <source>
        <dbReference type="Pfam" id="PF05699"/>
    </source>
</evidence>
<feature type="non-terminal residue" evidence="2">
    <location>
        <position position="1"/>
    </location>
</feature>